<feature type="transmembrane region" description="Helical" evidence="2">
    <location>
        <begin position="43"/>
        <end position="61"/>
    </location>
</feature>
<sequence length="367" mass="39758">MMTLLGWPLLVLLVVLAVAAPAGCLLAWGRLRGPRAVRLLGRLGLIAVCQTTALLLVGVVINRNLQLYASWDDLLGTGARDGEIQAMGPPDRGPHDGGSVGGGRQGTGPFRMDRRTRTYRAIVKGPKSGVTGEIRVWLPKEYADPAHAHRRFPVVELFPGFPGTPSTWFIGMRGGDQLAEAVKRGRGRPAVLVAPMMTVQPGRDTECSDIPKGPKVATWLTDDVREIVARHFRVRTDGPAWAAMGYSTGGFCAAKLATQHPGRYRAAVSMAGYFRPTAPDLLRDPKTERANSPLTLVGRHPAVELLLAGSREDPGTVAAIQELLPKVKQPTRAFTYIVPTGGHNIQVWQRMLPKAYSWLAERLPAPS</sequence>
<accession>A0A7W3LNS2</accession>
<evidence type="ECO:0000256" key="1">
    <source>
        <dbReference type="SAM" id="MobiDB-lite"/>
    </source>
</evidence>
<feature type="compositionally biased region" description="Gly residues" evidence="1">
    <location>
        <begin position="96"/>
        <end position="106"/>
    </location>
</feature>
<dbReference type="Pfam" id="PF00756">
    <property type="entry name" value="Esterase"/>
    <property type="match status" value="1"/>
</dbReference>
<dbReference type="EMBL" id="JACJIA010000003">
    <property type="protein sequence ID" value="MBA8951487.1"/>
    <property type="molecule type" value="Genomic_DNA"/>
</dbReference>
<protein>
    <submittedName>
        <fullName evidence="3">Enterochelin esterase-like enzyme</fullName>
    </submittedName>
</protein>
<evidence type="ECO:0000313" key="4">
    <source>
        <dbReference type="Proteomes" id="UP000572680"/>
    </source>
</evidence>
<organism evidence="3 4">
    <name type="scientific">Actinomadura namibiensis</name>
    <dbReference type="NCBI Taxonomy" id="182080"/>
    <lineage>
        <taxon>Bacteria</taxon>
        <taxon>Bacillati</taxon>
        <taxon>Actinomycetota</taxon>
        <taxon>Actinomycetes</taxon>
        <taxon>Streptosporangiales</taxon>
        <taxon>Thermomonosporaceae</taxon>
        <taxon>Actinomadura</taxon>
    </lineage>
</organism>
<comment type="caution">
    <text evidence="3">The sequence shown here is derived from an EMBL/GenBank/DDBJ whole genome shotgun (WGS) entry which is preliminary data.</text>
</comment>
<keyword evidence="2" id="KW-0812">Transmembrane</keyword>
<reference evidence="3 4" key="1">
    <citation type="submission" date="2020-08" db="EMBL/GenBank/DDBJ databases">
        <title>Genomic Encyclopedia of Type Strains, Phase IV (KMG-IV): sequencing the most valuable type-strain genomes for metagenomic binning, comparative biology and taxonomic classification.</title>
        <authorList>
            <person name="Goeker M."/>
        </authorList>
    </citation>
    <scope>NUCLEOTIDE SEQUENCE [LARGE SCALE GENOMIC DNA]</scope>
    <source>
        <strain evidence="3 4">DSM 44197</strain>
    </source>
</reference>
<proteinExistence type="predicted"/>
<gene>
    <name evidence="3" type="ORF">HNR61_003118</name>
</gene>
<keyword evidence="4" id="KW-1185">Reference proteome</keyword>
<dbReference type="Gene3D" id="3.40.50.1820">
    <property type="entry name" value="alpha/beta hydrolase"/>
    <property type="match status" value="1"/>
</dbReference>
<feature type="region of interest" description="Disordered" evidence="1">
    <location>
        <begin position="82"/>
        <end position="111"/>
    </location>
</feature>
<dbReference type="SUPFAM" id="SSF53474">
    <property type="entry name" value="alpha/beta-Hydrolases"/>
    <property type="match status" value="1"/>
</dbReference>
<dbReference type="InterPro" id="IPR000801">
    <property type="entry name" value="Esterase-like"/>
</dbReference>
<dbReference type="GO" id="GO:0016747">
    <property type="term" value="F:acyltransferase activity, transferring groups other than amino-acyl groups"/>
    <property type="evidence" value="ECO:0007669"/>
    <property type="project" value="TreeGrafter"/>
</dbReference>
<keyword evidence="2" id="KW-1133">Transmembrane helix</keyword>
<dbReference type="RefSeq" id="WP_182843800.1">
    <property type="nucleotide sequence ID" value="NZ_BAAALP010000070.1"/>
</dbReference>
<evidence type="ECO:0000256" key="2">
    <source>
        <dbReference type="SAM" id="Phobius"/>
    </source>
</evidence>
<dbReference type="Proteomes" id="UP000572680">
    <property type="component" value="Unassembled WGS sequence"/>
</dbReference>
<dbReference type="PANTHER" id="PTHR48098:SF1">
    <property type="entry name" value="DIACYLGLYCEROL ACYLTRANSFERASE_MYCOLYLTRANSFERASE AG85A"/>
    <property type="match status" value="1"/>
</dbReference>
<name>A0A7W3LNS2_ACTNM</name>
<dbReference type="PANTHER" id="PTHR48098">
    <property type="entry name" value="ENTEROCHELIN ESTERASE-RELATED"/>
    <property type="match status" value="1"/>
</dbReference>
<dbReference type="InterPro" id="IPR029058">
    <property type="entry name" value="AB_hydrolase_fold"/>
</dbReference>
<evidence type="ECO:0000313" key="3">
    <source>
        <dbReference type="EMBL" id="MBA8951487.1"/>
    </source>
</evidence>
<keyword evidence="2" id="KW-0472">Membrane</keyword>
<dbReference type="AlphaFoldDB" id="A0A7W3LNS2"/>
<dbReference type="InterPro" id="IPR050583">
    <property type="entry name" value="Mycobacterial_A85_antigen"/>
</dbReference>